<name>A0A8J4WUF2_CLAMG</name>
<gene>
    <name evidence="1" type="primary">lacB2</name>
    <name evidence="1" type="ORF">DAT39_018904</name>
</gene>
<reference evidence="1" key="1">
    <citation type="submission" date="2020-07" db="EMBL/GenBank/DDBJ databases">
        <title>Clarias magur genome sequencing, assembly and annotation.</title>
        <authorList>
            <person name="Kushwaha B."/>
            <person name="Kumar R."/>
            <person name="Das P."/>
            <person name="Joshi C.G."/>
            <person name="Kumar D."/>
            <person name="Nagpure N.S."/>
            <person name="Pandey M."/>
            <person name="Agarwal S."/>
            <person name="Srivastava S."/>
            <person name="Singh M."/>
            <person name="Sahoo L."/>
            <person name="Jayasankar P."/>
            <person name="Meher P.K."/>
            <person name="Koringa P.G."/>
            <person name="Iquebal M.A."/>
            <person name="Das S.P."/>
            <person name="Bit A."/>
            <person name="Patnaik S."/>
            <person name="Patel N."/>
            <person name="Shah T.M."/>
            <person name="Hinsu A."/>
            <person name="Jena J.K."/>
        </authorList>
    </citation>
    <scope>NUCLEOTIDE SEQUENCE</scope>
    <source>
        <strain evidence="1">CIFAMagur01</strain>
        <tissue evidence="1">Testis</tissue>
    </source>
</reference>
<keyword evidence="1" id="KW-0413">Isomerase</keyword>
<comment type="caution">
    <text evidence="1">The sequence shown here is derived from an EMBL/GenBank/DDBJ whole genome shotgun (WGS) entry which is preliminary data.</text>
</comment>
<protein>
    <submittedName>
        <fullName evidence="1">Galactose-6-phosphate isomerase subunit LacB 1</fullName>
    </submittedName>
</protein>
<dbReference type="GO" id="GO:0016853">
    <property type="term" value="F:isomerase activity"/>
    <property type="evidence" value="ECO:0007669"/>
    <property type="project" value="UniProtKB-KW"/>
</dbReference>
<proteinExistence type="predicted"/>
<dbReference type="EMBL" id="QNUK01000590">
    <property type="protein sequence ID" value="KAF5891377.1"/>
    <property type="molecule type" value="Genomic_DNA"/>
</dbReference>
<accession>A0A8J4WUF2</accession>
<keyword evidence="2" id="KW-1185">Reference proteome</keyword>
<evidence type="ECO:0000313" key="2">
    <source>
        <dbReference type="Proteomes" id="UP000727407"/>
    </source>
</evidence>
<dbReference type="Proteomes" id="UP000727407">
    <property type="component" value="Unassembled WGS sequence"/>
</dbReference>
<dbReference type="AlphaFoldDB" id="A0A8J4WUF2"/>
<feature type="non-terminal residue" evidence="1">
    <location>
        <position position="50"/>
    </location>
</feature>
<sequence>MRKDRILPPLQLKCLLRRAARLVLSCEDCTTYYASRTHAPAFGVPVEPLR</sequence>
<organism evidence="1 2">
    <name type="scientific">Clarias magur</name>
    <name type="common">Asian catfish</name>
    <name type="synonym">Macropteronotus magur</name>
    <dbReference type="NCBI Taxonomy" id="1594786"/>
    <lineage>
        <taxon>Eukaryota</taxon>
        <taxon>Metazoa</taxon>
        <taxon>Chordata</taxon>
        <taxon>Craniata</taxon>
        <taxon>Vertebrata</taxon>
        <taxon>Euteleostomi</taxon>
        <taxon>Actinopterygii</taxon>
        <taxon>Neopterygii</taxon>
        <taxon>Teleostei</taxon>
        <taxon>Ostariophysi</taxon>
        <taxon>Siluriformes</taxon>
        <taxon>Clariidae</taxon>
        <taxon>Clarias</taxon>
    </lineage>
</organism>
<evidence type="ECO:0000313" key="1">
    <source>
        <dbReference type="EMBL" id="KAF5891377.1"/>
    </source>
</evidence>